<evidence type="ECO:0000256" key="2">
    <source>
        <dbReference type="ARBA" id="ARBA00022448"/>
    </source>
</evidence>
<evidence type="ECO:0000256" key="3">
    <source>
        <dbReference type="ARBA" id="ARBA00022475"/>
    </source>
</evidence>
<feature type="transmembrane region" description="Helical" evidence="9">
    <location>
        <begin position="253"/>
        <end position="271"/>
    </location>
</feature>
<accession>A0A1G5I9T3</accession>
<reference evidence="11 12" key="1">
    <citation type="submission" date="2016-10" db="EMBL/GenBank/DDBJ databases">
        <authorList>
            <person name="de Groot N.N."/>
        </authorList>
    </citation>
    <scope>NUCLEOTIDE SEQUENCE [LARGE SCALE GENOMIC DNA]</scope>
    <source>
        <strain evidence="11 12">AA1</strain>
    </source>
</reference>
<dbReference type="GO" id="GO:0008940">
    <property type="term" value="F:nitrate reductase activity"/>
    <property type="evidence" value="ECO:0007669"/>
    <property type="project" value="TreeGrafter"/>
</dbReference>
<keyword evidence="2" id="KW-0813">Transport</keyword>
<dbReference type="Gene3D" id="1.20.950.20">
    <property type="entry name" value="Transmembrane di-heme cytochromes, Chain C"/>
    <property type="match status" value="1"/>
</dbReference>
<feature type="transmembrane region" description="Helical" evidence="9">
    <location>
        <begin position="31"/>
        <end position="53"/>
    </location>
</feature>
<evidence type="ECO:0000256" key="6">
    <source>
        <dbReference type="ARBA" id="ARBA00022989"/>
    </source>
</evidence>
<dbReference type="NCBIfam" id="NF038037">
    <property type="entry name" value="cytob_DsrM"/>
    <property type="match status" value="1"/>
</dbReference>
<protein>
    <submittedName>
        <fullName evidence="11">Putative sulfite reductase-associated electron transfer protein DsrM</fullName>
    </submittedName>
</protein>
<evidence type="ECO:0000256" key="5">
    <source>
        <dbReference type="ARBA" id="ARBA00022982"/>
    </source>
</evidence>
<organism evidence="11 12">
    <name type="scientific">Desulfoluna spongiiphila</name>
    <dbReference type="NCBI Taxonomy" id="419481"/>
    <lineage>
        <taxon>Bacteria</taxon>
        <taxon>Pseudomonadati</taxon>
        <taxon>Thermodesulfobacteriota</taxon>
        <taxon>Desulfobacteria</taxon>
        <taxon>Desulfobacterales</taxon>
        <taxon>Desulfolunaceae</taxon>
        <taxon>Desulfoluna</taxon>
    </lineage>
</organism>
<keyword evidence="4 9" id="KW-0812">Transmembrane</keyword>
<dbReference type="InterPro" id="IPR023234">
    <property type="entry name" value="NarG-like_domain"/>
</dbReference>
<dbReference type="AlphaFoldDB" id="A0A1G5I9T3"/>
<dbReference type="RefSeq" id="WP_092213539.1">
    <property type="nucleotide sequence ID" value="NZ_FMUX01000018.1"/>
</dbReference>
<evidence type="ECO:0000256" key="1">
    <source>
        <dbReference type="ARBA" id="ARBA00004651"/>
    </source>
</evidence>
<dbReference type="InterPro" id="IPR051936">
    <property type="entry name" value="Heme-iron_electron_transfer"/>
</dbReference>
<dbReference type="GO" id="GO:0005886">
    <property type="term" value="C:plasma membrane"/>
    <property type="evidence" value="ECO:0007669"/>
    <property type="project" value="UniProtKB-SubCell"/>
</dbReference>
<keyword evidence="5" id="KW-0249">Electron transport</keyword>
<evidence type="ECO:0000313" key="11">
    <source>
        <dbReference type="EMBL" id="SCY72783.1"/>
    </source>
</evidence>
<dbReference type="STRING" id="419481.SAMN05216233_11897"/>
<keyword evidence="6 9" id="KW-1133">Transmembrane helix</keyword>
<dbReference type="EMBL" id="FMUX01000018">
    <property type="protein sequence ID" value="SCY72783.1"/>
    <property type="molecule type" value="Genomic_DNA"/>
</dbReference>
<dbReference type="GO" id="GO:0019645">
    <property type="term" value="P:anaerobic electron transport chain"/>
    <property type="evidence" value="ECO:0007669"/>
    <property type="project" value="TreeGrafter"/>
</dbReference>
<keyword evidence="7" id="KW-0560">Oxidoreductase</keyword>
<dbReference type="Pfam" id="PF02665">
    <property type="entry name" value="Nitrate_red_gam"/>
    <property type="match status" value="1"/>
</dbReference>
<dbReference type="InterPro" id="IPR047660">
    <property type="entry name" value="DsrM"/>
</dbReference>
<feature type="transmembrane region" description="Helical" evidence="9">
    <location>
        <begin position="124"/>
        <end position="145"/>
    </location>
</feature>
<feature type="transmembrane region" description="Helical" evidence="9">
    <location>
        <begin position="165"/>
        <end position="189"/>
    </location>
</feature>
<dbReference type="SUPFAM" id="SSF103501">
    <property type="entry name" value="Respiratory nitrate reductase 1 gamma chain"/>
    <property type="match status" value="1"/>
</dbReference>
<sequence length="332" mass="37752">MNVNIVLSLVAVVVLGALAFLGGSAPALQGVFGILIPYIAFVVFLGGFIWRIMKWAKSPVPFRIPTTCGQQKSLPWIKHDKLENPYTGLGVVGRMAFEILTFRSLFRNTKAEIKGDRVSYEWEIWLWLFALVFHYSFLAVLVRHMRFFLEPVPFWIEALEALDGFFQIGLPIVLLSGVLLLAAVCFLFLRRVAKPNLRYASLAADYFPLFLIMAIAGTGIYMRYFLRVDVVAVKELTMGLATLHPTIPANIDPFVFVHLFCVCVLFVYFPFSKLMHAGGIFLSPTRNMANNSRAKRHINPWNPDLPFVTYEKYENEFREKMIEAGLPVEKES</sequence>
<proteinExistence type="predicted"/>
<feature type="domain" description="NarG-like" evidence="10">
    <location>
        <begin position="126"/>
        <end position="277"/>
    </location>
</feature>
<evidence type="ECO:0000313" key="12">
    <source>
        <dbReference type="Proteomes" id="UP000198870"/>
    </source>
</evidence>
<feature type="transmembrane region" description="Helical" evidence="9">
    <location>
        <begin position="201"/>
        <end position="222"/>
    </location>
</feature>
<name>A0A1G5I9T3_9BACT</name>
<evidence type="ECO:0000259" key="10">
    <source>
        <dbReference type="Pfam" id="PF02665"/>
    </source>
</evidence>
<dbReference type="OrthoDB" id="9769404at2"/>
<keyword evidence="8 9" id="KW-0472">Membrane</keyword>
<dbReference type="PANTHER" id="PTHR30598">
    <property type="entry name" value="NITRATE REDUCTASE PRIVATE CHAPERONE, REDOX ENZYME MATURATION PROTEIN REMP FAMILY"/>
    <property type="match status" value="1"/>
</dbReference>
<evidence type="ECO:0000256" key="7">
    <source>
        <dbReference type="ARBA" id="ARBA00023002"/>
    </source>
</evidence>
<keyword evidence="12" id="KW-1185">Reference proteome</keyword>
<dbReference type="Proteomes" id="UP000198870">
    <property type="component" value="Unassembled WGS sequence"/>
</dbReference>
<dbReference type="PANTHER" id="PTHR30598:SF3">
    <property type="entry name" value="RESPIRATORY NITRATE REDUCTASE 1 GAMMA CHAIN"/>
    <property type="match status" value="1"/>
</dbReference>
<keyword evidence="3" id="KW-1003">Cell membrane</keyword>
<dbReference type="InterPro" id="IPR036197">
    <property type="entry name" value="NarG-like_sf"/>
</dbReference>
<dbReference type="GO" id="GO:0020037">
    <property type="term" value="F:heme binding"/>
    <property type="evidence" value="ECO:0007669"/>
    <property type="project" value="TreeGrafter"/>
</dbReference>
<comment type="subcellular location">
    <subcellularLocation>
        <location evidence="1">Cell membrane</location>
        <topology evidence="1">Multi-pass membrane protein</topology>
    </subcellularLocation>
</comment>
<dbReference type="GO" id="GO:0009055">
    <property type="term" value="F:electron transfer activity"/>
    <property type="evidence" value="ECO:0007669"/>
    <property type="project" value="TreeGrafter"/>
</dbReference>
<evidence type="ECO:0000256" key="8">
    <source>
        <dbReference type="ARBA" id="ARBA00023136"/>
    </source>
</evidence>
<evidence type="ECO:0000256" key="9">
    <source>
        <dbReference type="SAM" id="Phobius"/>
    </source>
</evidence>
<evidence type="ECO:0000256" key="4">
    <source>
        <dbReference type="ARBA" id="ARBA00022692"/>
    </source>
</evidence>
<gene>
    <name evidence="11" type="ORF">SAMN05216233_11897</name>
</gene>